<dbReference type="RefSeq" id="WP_142831258.1">
    <property type="nucleotide sequence ID" value="NZ_CP117268.1"/>
</dbReference>
<evidence type="ECO:0000313" key="2">
    <source>
        <dbReference type="EMBL" id="WFS25242.1"/>
    </source>
</evidence>
<accession>A0ABY8IND5</accession>
<gene>
    <name evidence="2" type="ORF">PR018_23685</name>
</gene>
<name>A0ABY8IND5_9HYPH</name>
<dbReference type="SUPFAM" id="SSF143100">
    <property type="entry name" value="TTHA1013/TTHA0281-like"/>
    <property type="match status" value="1"/>
</dbReference>
<feature type="domain" description="HicB-like antitoxin of toxin-antitoxin system" evidence="1">
    <location>
        <begin position="6"/>
        <end position="68"/>
    </location>
</feature>
<geneLocation type="plasmid" evidence="2 3">
    <name>unnamed1</name>
</geneLocation>
<protein>
    <submittedName>
        <fullName evidence="2">Type II toxin-antitoxin system HicB family antitoxin</fullName>
    </submittedName>
</protein>
<sequence>MASYDYKIIIEPLSKEDGGGYIATVPDLPGCMSDGESAVEAAANVQDAIGCWLETAHDMGRYTPVASSEYHRMSP</sequence>
<dbReference type="InterPro" id="IPR051404">
    <property type="entry name" value="TA_system_antitoxin"/>
</dbReference>
<organism evidence="2 3">
    <name type="scientific">Rhizobium rhododendri</name>
    <dbReference type="NCBI Taxonomy" id="2506430"/>
    <lineage>
        <taxon>Bacteria</taxon>
        <taxon>Pseudomonadati</taxon>
        <taxon>Pseudomonadota</taxon>
        <taxon>Alphaproteobacteria</taxon>
        <taxon>Hyphomicrobiales</taxon>
        <taxon>Rhizobiaceae</taxon>
        <taxon>Rhizobium/Agrobacterium group</taxon>
        <taxon>Rhizobium</taxon>
    </lineage>
</organism>
<evidence type="ECO:0000313" key="3">
    <source>
        <dbReference type="Proteomes" id="UP000318939"/>
    </source>
</evidence>
<keyword evidence="3" id="KW-1185">Reference proteome</keyword>
<dbReference type="Proteomes" id="UP000318939">
    <property type="component" value="Plasmid unnamed1"/>
</dbReference>
<reference evidence="2 3" key="1">
    <citation type="journal article" date="2019" name="Phytopathology">
        <title>A Novel Group of Rhizobium tumorigenes-Like Agrobacteria Associated with Crown Gall Disease of Rhododendron and Blueberry.</title>
        <authorList>
            <person name="Kuzmanovic N."/>
            <person name="Behrens P."/>
            <person name="Idczak E."/>
            <person name="Wagner S."/>
            <person name="Gotz M."/>
            <person name="Sproer C."/>
            <person name="Bunk B."/>
            <person name="Overmann J."/>
            <person name="Smalla K."/>
        </authorList>
    </citation>
    <scope>NUCLEOTIDE SEQUENCE [LARGE SCALE GENOMIC DNA]</scope>
    <source>
        <strain evidence="3">rho-6.2</strain>
    </source>
</reference>
<proteinExistence type="predicted"/>
<reference evidence="2 3" key="2">
    <citation type="journal article" date="2023" name="MicrobiologyOpen">
        <title>Genomics of the tumorigenes clade of the family Rhizobiaceae and description of Rhizobium rhododendri sp. nov.</title>
        <authorList>
            <person name="Kuzmanovic N."/>
            <person name="diCenzo G.C."/>
            <person name="Bunk B."/>
            <person name="Sproeer C."/>
            <person name="Fruehling A."/>
            <person name="Neumann-Schaal M."/>
            <person name="Overmann J."/>
            <person name="Smalla K."/>
        </authorList>
    </citation>
    <scope>NUCLEOTIDE SEQUENCE [LARGE SCALE GENOMIC DNA]</scope>
    <source>
        <strain evidence="3">rho-6.2</strain>
        <plasmid evidence="2 3">unnamed1</plasmid>
    </source>
</reference>
<dbReference type="Gene3D" id="3.30.160.250">
    <property type="match status" value="1"/>
</dbReference>
<evidence type="ECO:0000259" key="1">
    <source>
        <dbReference type="Pfam" id="PF15919"/>
    </source>
</evidence>
<dbReference type="PANTHER" id="PTHR34504:SF2">
    <property type="entry name" value="UPF0150 PROTEIN SSL0259"/>
    <property type="match status" value="1"/>
</dbReference>
<dbReference type="Pfam" id="PF15919">
    <property type="entry name" value="HicB_lk_antitox"/>
    <property type="match status" value="1"/>
</dbReference>
<dbReference type="EMBL" id="CP117268">
    <property type="protein sequence ID" value="WFS25242.1"/>
    <property type="molecule type" value="Genomic_DNA"/>
</dbReference>
<dbReference type="InterPro" id="IPR031807">
    <property type="entry name" value="HicB-like"/>
</dbReference>
<keyword evidence="2" id="KW-0614">Plasmid</keyword>
<dbReference type="InterPro" id="IPR035069">
    <property type="entry name" value="TTHA1013/TTHA0281-like"/>
</dbReference>
<dbReference type="PANTHER" id="PTHR34504">
    <property type="entry name" value="ANTITOXIN HICB"/>
    <property type="match status" value="1"/>
</dbReference>